<dbReference type="Proteomes" id="UP000324800">
    <property type="component" value="Unassembled WGS sequence"/>
</dbReference>
<sequence length="248" mass="28315">MSDNFAASILLDDLRIFSAYSEQPNSLFDDLKIQFKINPNAFVFCQVDPVISMAKYYIITKNELLSSDQDKLNDVDLFFRNWSLTFQQTNLYTQIGCTTNLIAGKRSDALTSSGLKNLVCDIIPVTIFVRNYITVVVIANMCGYKASDACLNRVRQFYSTRPFVVPAQRIESWVFPSAVSSAGIKTTQNIPLSHVTDMCLLFPKDARHVTCYENPCYFDMQINTMNRNFPDFPMNTLNEQFFTMQLQA</sequence>
<evidence type="ECO:0000313" key="1">
    <source>
        <dbReference type="EMBL" id="KAA6402641.1"/>
    </source>
</evidence>
<dbReference type="AlphaFoldDB" id="A0A5J4X602"/>
<comment type="caution">
    <text evidence="1">The sequence shown here is derived from an EMBL/GenBank/DDBJ whole genome shotgun (WGS) entry which is preliminary data.</text>
</comment>
<evidence type="ECO:0000313" key="2">
    <source>
        <dbReference type="Proteomes" id="UP000324800"/>
    </source>
</evidence>
<gene>
    <name evidence="1" type="ORF">EZS28_001840</name>
</gene>
<protein>
    <submittedName>
        <fullName evidence="1">Uncharacterized protein</fullName>
    </submittedName>
</protein>
<reference evidence="1 2" key="1">
    <citation type="submission" date="2019-03" db="EMBL/GenBank/DDBJ databases">
        <title>Single cell metagenomics reveals metabolic interactions within the superorganism composed of flagellate Streblomastix strix and complex community of Bacteroidetes bacteria on its surface.</title>
        <authorList>
            <person name="Treitli S.C."/>
            <person name="Kolisko M."/>
            <person name="Husnik F."/>
            <person name="Keeling P."/>
            <person name="Hampl V."/>
        </authorList>
    </citation>
    <scope>NUCLEOTIDE SEQUENCE [LARGE SCALE GENOMIC DNA]</scope>
    <source>
        <strain evidence="1">ST1C</strain>
    </source>
</reference>
<proteinExistence type="predicted"/>
<feature type="non-terminal residue" evidence="1">
    <location>
        <position position="248"/>
    </location>
</feature>
<accession>A0A5J4X602</accession>
<dbReference type="EMBL" id="SNRW01000207">
    <property type="protein sequence ID" value="KAA6402641.1"/>
    <property type="molecule type" value="Genomic_DNA"/>
</dbReference>
<organism evidence="1 2">
    <name type="scientific">Streblomastix strix</name>
    <dbReference type="NCBI Taxonomy" id="222440"/>
    <lineage>
        <taxon>Eukaryota</taxon>
        <taxon>Metamonada</taxon>
        <taxon>Preaxostyla</taxon>
        <taxon>Oxymonadida</taxon>
        <taxon>Streblomastigidae</taxon>
        <taxon>Streblomastix</taxon>
    </lineage>
</organism>
<name>A0A5J4X602_9EUKA</name>